<sequence length="115" mass="12486">MADRIGADDSGNNESNVSTRTSINLCVSSPYNSSSPEDSRRSEGEKAFLQHRISSEAASENSPGRRSICSSNWMSKYVTTQIPGDPKFDPQFISSLQNLLSIACNLVNAFSLPLP</sequence>
<accession>D7U132</accession>
<protein>
    <submittedName>
        <fullName evidence="2">Uncharacterized protein</fullName>
    </submittedName>
</protein>
<name>D7U132_VITVI</name>
<organism evidence="2 3">
    <name type="scientific">Vitis vinifera</name>
    <name type="common">Grape</name>
    <dbReference type="NCBI Taxonomy" id="29760"/>
    <lineage>
        <taxon>Eukaryota</taxon>
        <taxon>Viridiplantae</taxon>
        <taxon>Streptophyta</taxon>
        <taxon>Embryophyta</taxon>
        <taxon>Tracheophyta</taxon>
        <taxon>Spermatophyta</taxon>
        <taxon>Magnoliopsida</taxon>
        <taxon>eudicotyledons</taxon>
        <taxon>Gunneridae</taxon>
        <taxon>Pentapetalae</taxon>
        <taxon>rosids</taxon>
        <taxon>Vitales</taxon>
        <taxon>Vitaceae</taxon>
        <taxon>Viteae</taxon>
        <taxon>Vitis</taxon>
    </lineage>
</organism>
<dbReference type="Proteomes" id="UP000009183">
    <property type="component" value="Chromosome 9"/>
</dbReference>
<evidence type="ECO:0000313" key="2">
    <source>
        <dbReference type="EMBL" id="CBI36328.3"/>
    </source>
</evidence>
<feature type="compositionally biased region" description="Polar residues" evidence="1">
    <location>
        <begin position="10"/>
        <end position="27"/>
    </location>
</feature>
<dbReference type="HOGENOM" id="CLU_2113422_0_0_1"/>
<evidence type="ECO:0000256" key="1">
    <source>
        <dbReference type="SAM" id="MobiDB-lite"/>
    </source>
</evidence>
<dbReference type="InParanoid" id="D7U132"/>
<feature type="region of interest" description="Disordered" evidence="1">
    <location>
        <begin position="1"/>
        <end position="48"/>
    </location>
</feature>
<proteinExistence type="predicted"/>
<gene>
    <name evidence="2" type="ordered locus">VIT_09s0002g06910</name>
</gene>
<reference evidence="3" key="1">
    <citation type="journal article" date="2007" name="Nature">
        <title>The grapevine genome sequence suggests ancestral hexaploidization in major angiosperm phyla.</title>
        <authorList>
            <consortium name="The French-Italian Public Consortium for Grapevine Genome Characterization."/>
            <person name="Jaillon O."/>
            <person name="Aury J.-M."/>
            <person name="Noel B."/>
            <person name="Policriti A."/>
            <person name="Clepet C."/>
            <person name="Casagrande A."/>
            <person name="Choisne N."/>
            <person name="Aubourg S."/>
            <person name="Vitulo N."/>
            <person name="Jubin C."/>
            <person name="Vezzi A."/>
            <person name="Legeai F."/>
            <person name="Hugueney P."/>
            <person name="Dasilva C."/>
            <person name="Horner D."/>
            <person name="Mica E."/>
            <person name="Jublot D."/>
            <person name="Poulain J."/>
            <person name="Bruyere C."/>
            <person name="Billault A."/>
            <person name="Segurens B."/>
            <person name="Gouyvenoux M."/>
            <person name="Ugarte E."/>
            <person name="Cattonaro F."/>
            <person name="Anthouard V."/>
            <person name="Vico V."/>
            <person name="Del Fabbro C."/>
            <person name="Alaux M."/>
            <person name="Di Gaspero G."/>
            <person name="Dumas V."/>
            <person name="Felice N."/>
            <person name="Paillard S."/>
            <person name="Juman I."/>
            <person name="Moroldo M."/>
            <person name="Scalabrin S."/>
            <person name="Canaguier A."/>
            <person name="Le Clainche I."/>
            <person name="Malacrida G."/>
            <person name="Durand E."/>
            <person name="Pesole G."/>
            <person name="Laucou V."/>
            <person name="Chatelet P."/>
            <person name="Merdinoglu D."/>
            <person name="Delledonne M."/>
            <person name="Pezzotti M."/>
            <person name="Lecharny A."/>
            <person name="Scarpelli C."/>
            <person name="Artiguenave F."/>
            <person name="Pe M.E."/>
            <person name="Valle G."/>
            <person name="Morgante M."/>
            <person name="Caboche M."/>
            <person name="Adam-Blondon A.-F."/>
            <person name="Weissenbach J."/>
            <person name="Quetier F."/>
            <person name="Wincker P."/>
        </authorList>
    </citation>
    <scope>NUCLEOTIDE SEQUENCE [LARGE SCALE GENOMIC DNA]</scope>
    <source>
        <strain evidence="3">cv. Pinot noir / PN40024</strain>
    </source>
</reference>
<keyword evidence="3" id="KW-1185">Reference proteome</keyword>
<feature type="compositionally biased region" description="Basic and acidic residues" evidence="1">
    <location>
        <begin position="37"/>
        <end position="48"/>
    </location>
</feature>
<dbReference type="EMBL" id="FN596494">
    <property type="protein sequence ID" value="CBI36328.3"/>
    <property type="molecule type" value="Genomic_DNA"/>
</dbReference>
<dbReference type="PaxDb" id="29760-VIT_09s0002g06910.t01"/>
<evidence type="ECO:0000313" key="3">
    <source>
        <dbReference type="Proteomes" id="UP000009183"/>
    </source>
</evidence>
<dbReference type="AlphaFoldDB" id="D7U132"/>